<dbReference type="InterPro" id="IPR036465">
    <property type="entry name" value="vWFA_dom_sf"/>
</dbReference>
<dbReference type="Gene3D" id="3.40.50.410">
    <property type="entry name" value="von Willebrand factor, type A domain"/>
    <property type="match status" value="1"/>
</dbReference>
<evidence type="ECO:0000259" key="2">
    <source>
        <dbReference type="PROSITE" id="PS50234"/>
    </source>
</evidence>
<feature type="region of interest" description="Disordered" evidence="1">
    <location>
        <begin position="135"/>
        <end position="154"/>
    </location>
</feature>
<organism evidence="3">
    <name type="scientific">marine sediment metagenome</name>
    <dbReference type="NCBI Taxonomy" id="412755"/>
    <lineage>
        <taxon>unclassified sequences</taxon>
        <taxon>metagenomes</taxon>
        <taxon>ecological metagenomes</taxon>
    </lineage>
</organism>
<dbReference type="AlphaFoldDB" id="A0A0F9SBC3"/>
<accession>A0A0F9SBC3</accession>
<evidence type="ECO:0000256" key="1">
    <source>
        <dbReference type="SAM" id="MobiDB-lite"/>
    </source>
</evidence>
<dbReference type="EMBL" id="LAZR01002700">
    <property type="protein sequence ID" value="KKN26698.1"/>
    <property type="molecule type" value="Genomic_DNA"/>
</dbReference>
<gene>
    <name evidence="3" type="ORF">LCGC14_0872150</name>
</gene>
<dbReference type="SUPFAM" id="SSF53300">
    <property type="entry name" value="vWA-like"/>
    <property type="match status" value="1"/>
</dbReference>
<name>A0A0F9SBC3_9ZZZZ</name>
<evidence type="ECO:0000313" key="3">
    <source>
        <dbReference type="EMBL" id="KKN26698.1"/>
    </source>
</evidence>
<dbReference type="Pfam" id="PF06707">
    <property type="entry name" value="DUF1194"/>
    <property type="match status" value="1"/>
</dbReference>
<dbReference type="InterPro" id="IPR002035">
    <property type="entry name" value="VWF_A"/>
</dbReference>
<sequence>MIKALALALTLAGSANAAPCRQALVLGLDVSGSVDAHEYRLQLNGIASALSNPSVRDAFLSTQSAFVSVLIYEWSGPVDQRILVPWTDITRSATLDEVIDRLVATSRRDASPGTALGAAMAQGVQHLSQRSDCSKRTLDISGDGKSNLGPRPRDVKNHISDMGVTVNALVVTLNSPRVSAGSQAGNDDLPTYFKAEVITGADAFVETTTGYADYEAAMIRKLLRELAGQSVAQLAEGQR</sequence>
<feature type="domain" description="VWFA" evidence="2">
    <location>
        <begin position="23"/>
        <end position="226"/>
    </location>
</feature>
<dbReference type="InterPro" id="IPR010607">
    <property type="entry name" value="DUF1194"/>
</dbReference>
<reference evidence="3" key="1">
    <citation type="journal article" date="2015" name="Nature">
        <title>Complex archaea that bridge the gap between prokaryotes and eukaryotes.</title>
        <authorList>
            <person name="Spang A."/>
            <person name="Saw J.H."/>
            <person name="Jorgensen S.L."/>
            <person name="Zaremba-Niedzwiedzka K."/>
            <person name="Martijn J."/>
            <person name="Lind A.E."/>
            <person name="van Eijk R."/>
            <person name="Schleper C."/>
            <person name="Guy L."/>
            <person name="Ettema T.J."/>
        </authorList>
    </citation>
    <scope>NUCLEOTIDE SEQUENCE</scope>
</reference>
<protein>
    <recommendedName>
        <fullName evidence="2">VWFA domain-containing protein</fullName>
    </recommendedName>
</protein>
<proteinExistence type="predicted"/>
<dbReference type="PROSITE" id="PS50234">
    <property type="entry name" value="VWFA"/>
    <property type="match status" value="1"/>
</dbReference>
<comment type="caution">
    <text evidence="3">The sequence shown here is derived from an EMBL/GenBank/DDBJ whole genome shotgun (WGS) entry which is preliminary data.</text>
</comment>